<gene>
    <name evidence="2" type="ORF">AADG42_13795</name>
</gene>
<protein>
    <recommendedName>
        <fullName evidence="4">FAD-dependent oxidoreductase</fullName>
    </recommendedName>
</protein>
<sequence length="319" mass="34895">MALITVLGGTLAGMAVAARLAKAGHEVILVHEGDRLGPDDLPDVFTFPAPWRDLFTKSGRTLAAELAGTGHELTAVDSRKVADDLDLPAERGAQWRVLSEAYGPQVAERWRDLLDSLDDIWQARRPLGLEQEFDRDAFRAARKDLWWGRTVEDLARKFHHPVLSDVIRASAEGLPSRSPADEAMWLAVERTFGLWQVTDADGEPAGTRVLVDALARRLTTRGVELTDSDTGLADAVVEAEGTIPESWRGPTVWPKRVGSRVAHRTYACGDHTHAGRTMAGQLLSAALAAYAVHFDLTGENIHPTNKELNRRGKRGPRGA</sequence>
<dbReference type="SUPFAM" id="SSF51905">
    <property type="entry name" value="FAD/NAD(P)-binding domain"/>
    <property type="match status" value="1"/>
</dbReference>
<dbReference type="InterPro" id="IPR036188">
    <property type="entry name" value="FAD/NAD-bd_sf"/>
</dbReference>
<dbReference type="Proteomes" id="UP001442841">
    <property type="component" value="Chromosome"/>
</dbReference>
<keyword evidence="3" id="KW-1185">Reference proteome</keyword>
<proteinExistence type="predicted"/>
<reference evidence="2 3" key="1">
    <citation type="submission" date="2024-04" db="EMBL/GenBank/DDBJ databases">
        <title>Isolation of an actinomycete strain from pig manure.</title>
        <authorList>
            <person name="Gong T."/>
            <person name="Yu Z."/>
            <person name="An M."/>
            <person name="Wei C."/>
            <person name="Yang W."/>
            <person name="Liu L."/>
        </authorList>
    </citation>
    <scope>NUCLEOTIDE SEQUENCE [LARGE SCALE GENOMIC DNA]</scope>
    <source>
        <strain evidence="2 3">ZF39</strain>
    </source>
</reference>
<dbReference type="Gene3D" id="3.50.50.60">
    <property type="entry name" value="FAD/NAD(P)-binding domain"/>
    <property type="match status" value="1"/>
</dbReference>
<organism evidence="2 3">
    <name type="scientific">Ammonicoccus fulvus</name>
    <dbReference type="NCBI Taxonomy" id="3138240"/>
    <lineage>
        <taxon>Bacteria</taxon>
        <taxon>Bacillati</taxon>
        <taxon>Actinomycetota</taxon>
        <taxon>Actinomycetes</taxon>
        <taxon>Propionibacteriales</taxon>
        <taxon>Propionibacteriaceae</taxon>
        <taxon>Ammonicoccus</taxon>
    </lineage>
</organism>
<evidence type="ECO:0000256" key="1">
    <source>
        <dbReference type="SAM" id="SignalP"/>
    </source>
</evidence>
<evidence type="ECO:0000313" key="2">
    <source>
        <dbReference type="EMBL" id="XAN08326.1"/>
    </source>
</evidence>
<dbReference type="RefSeq" id="WP_425309781.1">
    <property type="nucleotide sequence ID" value="NZ_CP154795.1"/>
</dbReference>
<dbReference type="EMBL" id="CP154795">
    <property type="protein sequence ID" value="XAN08326.1"/>
    <property type="molecule type" value="Genomic_DNA"/>
</dbReference>
<feature type="signal peptide" evidence="1">
    <location>
        <begin position="1"/>
        <end position="17"/>
    </location>
</feature>
<keyword evidence="1" id="KW-0732">Signal</keyword>
<feature type="chain" id="PRO_5046960941" description="FAD-dependent oxidoreductase" evidence="1">
    <location>
        <begin position="18"/>
        <end position="319"/>
    </location>
</feature>
<name>A0ABZ3FQG4_9ACTN</name>
<evidence type="ECO:0008006" key="4">
    <source>
        <dbReference type="Google" id="ProtNLM"/>
    </source>
</evidence>
<evidence type="ECO:0000313" key="3">
    <source>
        <dbReference type="Proteomes" id="UP001442841"/>
    </source>
</evidence>
<accession>A0ABZ3FQG4</accession>